<evidence type="ECO:0000256" key="11">
    <source>
        <dbReference type="SAM" id="MobiDB-lite"/>
    </source>
</evidence>
<comment type="catalytic activity">
    <reaction evidence="1">
        <text>ATP + protein L-histidine = ADP + protein N-phospho-L-histidine.</text>
        <dbReference type="EC" id="2.7.13.3"/>
    </reaction>
</comment>
<evidence type="ECO:0000259" key="13">
    <source>
        <dbReference type="PROSITE" id="PS50109"/>
    </source>
</evidence>
<dbReference type="GO" id="GO:0000155">
    <property type="term" value="F:phosphorelay sensor kinase activity"/>
    <property type="evidence" value="ECO:0007669"/>
    <property type="project" value="InterPro"/>
</dbReference>
<keyword evidence="6 12" id="KW-0812">Transmembrane</keyword>
<dbReference type="CDD" id="cd06225">
    <property type="entry name" value="HAMP"/>
    <property type="match status" value="1"/>
</dbReference>
<reference evidence="15 16" key="1">
    <citation type="journal article" date="2019" name="Emerg. Microbes Infect.">
        <title>Comprehensive subspecies identification of 175 nontuberculous mycobacteria species based on 7547 genomic profiles.</title>
        <authorList>
            <person name="Matsumoto Y."/>
            <person name="Kinjo T."/>
            <person name="Motooka D."/>
            <person name="Nabeya D."/>
            <person name="Jung N."/>
            <person name="Uechi K."/>
            <person name="Horii T."/>
            <person name="Iida T."/>
            <person name="Fujita J."/>
            <person name="Nakamura S."/>
        </authorList>
    </citation>
    <scope>NUCLEOTIDE SEQUENCE [LARGE SCALE GENOMIC DNA]</scope>
    <source>
        <strain evidence="15 16">JCM 30725</strain>
    </source>
</reference>
<gene>
    <name evidence="15" type="ORF">MBOU_22490</name>
</gene>
<comment type="subcellular location">
    <subcellularLocation>
        <location evidence="2">Cell membrane</location>
    </subcellularLocation>
</comment>
<evidence type="ECO:0000256" key="1">
    <source>
        <dbReference type="ARBA" id="ARBA00000085"/>
    </source>
</evidence>
<accession>A0A7I9YNK6</accession>
<dbReference type="InterPro" id="IPR004358">
    <property type="entry name" value="Sig_transdc_His_kin-like_C"/>
</dbReference>
<evidence type="ECO:0000313" key="16">
    <source>
        <dbReference type="Proteomes" id="UP000465360"/>
    </source>
</evidence>
<dbReference type="Gene3D" id="1.10.287.130">
    <property type="match status" value="1"/>
</dbReference>
<dbReference type="InterPro" id="IPR003661">
    <property type="entry name" value="HisK_dim/P_dom"/>
</dbReference>
<dbReference type="InterPro" id="IPR003660">
    <property type="entry name" value="HAMP_dom"/>
</dbReference>
<dbReference type="PANTHER" id="PTHR45436">
    <property type="entry name" value="SENSOR HISTIDINE KINASE YKOH"/>
    <property type="match status" value="1"/>
</dbReference>
<evidence type="ECO:0000256" key="8">
    <source>
        <dbReference type="ARBA" id="ARBA00022989"/>
    </source>
</evidence>
<evidence type="ECO:0000313" key="15">
    <source>
        <dbReference type="EMBL" id="GFG90207.1"/>
    </source>
</evidence>
<dbReference type="SUPFAM" id="SSF55874">
    <property type="entry name" value="ATPase domain of HSP90 chaperone/DNA topoisomerase II/histidine kinase"/>
    <property type="match status" value="1"/>
</dbReference>
<evidence type="ECO:0000256" key="6">
    <source>
        <dbReference type="ARBA" id="ARBA00022692"/>
    </source>
</evidence>
<dbReference type="EC" id="2.7.13.3" evidence="3"/>
<evidence type="ECO:0000256" key="4">
    <source>
        <dbReference type="ARBA" id="ARBA00022553"/>
    </source>
</evidence>
<keyword evidence="5" id="KW-0808">Transferase</keyword>
<comment type="caution">
    <text evidence="15">The sequence shown here is derived from an EMBL/GenBank/DDBJ whole genome shotgun (WGS) entry which is preliminary data.</text>
</comment>
<dbReference type="Gene3D" id="6.10.340.10">
    <property type="match status" value="1"/>
</dbReference>
<dbReference type="PRINTS" id="PR00344">
    <property type="entry name" value="BCTRLSENSOR"/>
</dbReference>
<dbReference type="SMART" id="SM00388">
    <property type="entry name" value="HisKA"/>
    <property type="match status" value="1"/>
</dbReference>
<feature type="transmembrane region" description="Helical" evidence="12">
    <location>
        <begin position="20"/>
        <end position="44"/>
    </location>
</feature>
<keyword evidence="7" id="KW-0418">Kinase</keyword>
<dbReference type="InterPro" id="IPR005467">
    <property type="entry name" value="His_kinase_dom"/>
</dbReference>
<dbReference type="InterPro" id="IPR036890">
    <property type="entry name" value="HATPase_C_sf"/>
</dbReference>
<feature type="domain" description="HAMP" evidence="14">
    <location>
        <begin position="215"/>
        <end position="268"/>
    </location>
</feature>
<dbReference type="Gene3D" id="3.30.565.10">
    <property type="entry name" value="Histidine kinase-like ATPase, C-terminal domain"/>
    <property type="match status" value="1"/>
</dbReference>
<dbReference type="PROSITE" id="PS50109">
    <property type="entry name" value="HIS_KIN"/>
    <property type="match status" value="1"/>
</dbReference>
<keyword evidence="10 12" id="KW-0472">Membrane</keyword>
<dbReference type="SMART" id="SM00387">
    <property type="entry name" value="HATPase_c"/>
    <property type="match status" value="1"/>
</dbReference>
<dbReference type="PROSITE" id="PS50885">
    <property type="entry name" value="HAMP"/>
    <property type="match status" value="1"/>
</dbReference>
<dbReference type="CDD" id="cd00082">
    <property type="entry name" value="HisKA"/>
    <property type="match status" value="1"/>
</dbReference>
<feature type="compositionally biased region" description="Polar residues" evidence="11">
    <location>
        <begin position="96"/>
        <end position="106"/>
    </location>
</feature>
<evidence type="ECO:0000256" key="5">
    <source>
        <dbReference type="ARBA" id="ARBA00022679"/>
    </source>
</evidence>
<keyword evidence="16" id="KW-1185">Reference proteome</keyword>
<evidence type="ECO:0000256" key="12">
    <source>
        <dbReference type="SAM" id="Phobius"/>
    </source>
</evidence>
<feature type="compositionally biased region" description="Pro residues" evidence="11">
    <location>
        <begin position="127"/>
        <end position="158"/>
    </location>
</feature>
<dbReference type="Pfam" id="PF02518">
    <property type="entry name" value="HATPase_c"/>
    <property type="match status" value="1"/>
</dbReference>
<evidence type="ECO:0000256" key="9">
    <source>
        <dbReference type="ARBA" id="ARBA00023012"/>
    </source>
</evidence>
<keyword evidence="9" id="KW-0902">Two-component regulatory system</keyword>
<organism evidence="15 16">
    <name type="scientific">Mycobacterium bourgelatii</name>
    <dbReference type="NCBI Taxonomy" id="1273442"/>
    <lineage>
        <taxon>Bacteria</taxon>
        <taxon>Bacillati</taxon>
        <taxon>Actinomycetota</taxon>
        <taxon>Actinomycetes</taxon>
        <taxon>Mycobacteriales</taxon>
        <taxon>Mycobacteriaceae</taxon>
        <taxon>Mycobacterium</taxon>
    </lineage>
</organism>
<feature type="region of interest" description="Disordered" evidence="11">
    <location>
        <begin position="96"/>
        <end position="162"/>
    </location>
</feature>
<dbReference type="EMBL" id="BLKZ01000001">
    <property type="protein sequence ID" value="GFG90207.1"/>
    <property type="molecule type" value="Genomic_DNA"/>
</dbReference>
<dbReference type="SUPFAM" id="SSF158472">
    <property type="entry name" value="HAMP domain-like"/>
    <property type="match status" value="1"/>
</dbReference>
<dbReference type="GO" id="GO:0005886">
    <property type="term" value="C:plasma membrane"/>
    <property type="evidence" value="ECO:0007669"/>
    <property type="project" value="UniProtKB-SubCell"/>
</dbReference>
<dbReference type="InterPro" id="IPR036097">
    <property type="entry name" value="HisK_dim/P_sf"/>
</dbReference>
<evidence type="ECO:0000256" key="7">
    <source>
        <dbReference type="ARBA" id="ARBA00022777"/>
    </source>
</evidence>
<dbReference type="AlphaFoldDB" id="A0A7I9YNK6"/>
<dbReference type="InterPro" id="IPR050428">
    <property type="entry name" value="TCS_sensor_his_kinase"/>
</dbReference>
<proteinExistence type="predicted"/>
<dbReference type="Pfam" id="PF00512">
    <property type="entry name" value="HisKA"/>
    <property type="match status" value="1"/>
</dbReference>
<dbReference type="SUPFAM" id="SSF47384">
    <property type="entry name" value="Homodimeric domain of signal transducing histidine kinase"/>
    <property type="match status" value="1"/>
</dbReference>
<dbReference type="Pfam" id="PF00672">
    <property type="entry name" value="HAMP"/>
    <property type="match status" value="1"/>
</dbReference>
<feature type="compositionally biased region" description="Pro residues" evidence="11">
    <location>
        <begin position="109"/>
        <end position="118"/>
    </location>
</feature>
<evidence type="ECO:0000256" key="2">
    <source>
        <dbReference type="ARBA" id="ARBA00004236"/>
    </source>
</evidence>
<keyword evidence="4" id="KW-0597">Phosphoprotein</keyword>
<evidence type="ECO:0000256" key="3">
    <source>
        <dbReference type="ARBA" id="ARBA00012438"/>
    </source>
</evidence>
<evidence type="ECO:0000259" key="14">
    <source>
        <dbReference type="PROSITE" id="PS50885"/>
    </source>
</evidence>
<dbReference type="CDD" id="cd00075">
    <property type="entry name" value="HATPase"/>
    <property type="match status" value="1"/>
</dbReference>
<feature type="domain" description="Histidine kinase" evidence="13">
    <location>
        <begin position="290"/>
        <end position="507"/>
    </location>
</feature>
<dbReference type="PANTHER" id="PTHR45436:SF5">
    <property type="entry name" value="SENSOR HISTIDINE KINASE TRCS"/>
    <property type="match status" value="1"/>
</dbReference>
<dbReference type="RefSeq" id="WP_163711550.1">
    <property type="nucleotide sequence ID" value="NZ_BLKZ01000001.1"/>
</dbReference>
<protein>
    <recommendedName>
        <fullName evidence="3">histidine kinase</fullName>
        <ecNumber evidence="3">2.7.13.3</ecNumber>
    </recommendedName>
</protein>
<evidence type="ECO:0000256" key="10">
    <source>
        <dbReference type="ARBA" id="ARBA00023136"/>
    </source>
</evidence>
<name>A0A7I9YNK6_MYCBU</name>
<dbReference type="SMART" id="SM00304">
    <property type="entry name" value="HAMP"/>
    <property type="match status" value="1"/>
</dbReference>
<feature type="transmembrane region" description="Helical" evidence="12">
    <location>
        <begin position="194"/>
        <end position="213"/>
    </location>
</feature>
<sequence length="507" mass="52790">MTTPDQGPTTPTPSLQWRVTLLVVALLAVLLVVLGVVIDVSLGLQARRSLHDRLVAATSRADALAADHTSPELLAAELNGGSVRALLVMADGTTYGDSSISPDTQAGPTVPPPPYPRPGPHHGHGPIPGPGPGPGPGLGPGPGPGPGLGPPPPPPPPMGGTAMVVVHPVPDGARLILVADTTQTTQVTRQLRQLMIGAGLATLVVAALLLIAVSRAALRPLDRLTTLARDIAVGDRGRRLRPERTDTELGRAASAFDEMLDALEASELKARQAAEAAQRAEEATRQFLVDAAHELRTPIAGIQVAAEQLVNSANQHDADPAARGQYRSASLLLSDARRAGRLVADMLDLSRIDAGLPLDRQLTDLAALVDAEVQRTAMLAPQATVTRTGPDALAAVVDSTRVEQILSNLLDNARRHTPEGGSITVDLSADRGVAEMTVTDTGPGVPDDERERIFERLVRLDAARARDHGGAGLGLPIARALARAHGGELVCLPHDGGARFRLTLPLG</sequence>
<dbReference type="InterPro" id="IPR003594">
    <property type="entry name" value="HATPase_dom"/>
</dbReference>
<keyword evidence="8 12" id="KW-1133">Transmembrane helix</keyword>
<dbReference type="Proteomes" id="UP000465360">
    <property type="component" value="Unassembled WGS sequence"/>
</dbReference>